<name>A0A1B9IJ98_9TREE</name>
<keyword evidence="3" id="KW-1185">Reference proteome</keyword>
<dbReference type="AlphaFoldDB" id="A0A1B9IJ98"/>
<gene>
    <name evidence="2" type="ORF">L486_07097</name>
</gene>
<evidence type="ECO:0000256" key="1">
    <source>
        <dbReference type="SAM" id="MobiDB-lite"/>
    </source>
</evidence>
<dbReference type="GO" id="GO:0042134">
    <property type="term" value="F:rRNA primary transcript binding"/>
    <property type="evidence" value="ECO:0007669"/>
    <property type="project" value="InterPro"/>
</dbReference>
<dbReference type="PANTHER" id="PTHR37792:SF1">
    <property type="entry name" value="RIBONUCLEASE MRP PROTEIN SUBUNIT RMP1"/>
    <property type="match status" value="1"/>
</dbReference>
<dbReference type="GO" id="GO:0000294">
    <property type="term" value="P:nuclear-transcribed mRNA catabolic process, RNase MRP-dependent"/>
    <property type="evidence" value="ECO:0007669"/>
    <property type="project" value="TreeGrafter"/>
</dbReference>
<reference evidence="3" key="2">
    <citation type="submission" date="2013-12" db="EMBL/GenBank/DDBJ databases">
        <title>Evolution of pathogenesis and genome organization in the Tremellales.</title>
        <authorList>
            <person name="Cuomo C."/>
            <person name="Litvintseva A."/>
            <person name="Heitman J."/>
            <person name="Chen Y."/>
            <person name="Sun S."/>
            <person name="Springer D."/>
            <person name="Dromer F."/>
            <person name="Young S."/>
            <person name="Zeng Q."/>
            <person name="Chapman S."/>
            <person name="Gujja S."/>
            <person name="Saif S."/>
            <person name="Birren B."/>
        </authorList>
    </citation>
    <scope>NUCLEOTIDE SEQUENCE [LARGE SCALE GENOMIC DNA]</scope>
    <source>
        <strain evidence="3">CBS 10435</strain>
    </source>
</reference>
<accession>A0A1B9IJ98</accession>
<dbReference type="InterPro" id="IPR047205">
    <property type="entry name" value="RMP1"/>
</dbReference>
<dbReference type="GO" id="GO:0000466">
    <property type="term" value="P:maturation of 5.8S rRNA from tricistronic rRNA transcript (SSU-rRNA, 5.8S rRNA, LSU-rRNA)"/>
    <property type="evidence" value="ECO:0007669"/>
    <property type="project" value="TreeGrafter"/>
</dbReference>
<organism evidence="2 3">
    <name type="scientific">Kwoniella mangroviensis CBS 10435</name>
    <dbReference type="NCBI Taxonomy" id="1331196"/>
    <lineage>
        <taxon>Eukaryota</taxon>
        <taxon>Fungi</taxon>
        <taxon>Dikarya</taxon>
        <taxon>Basidiomycota</taxon>
        <taxon>Agaricomycotina</taxon>
        <taxon>Tremellomycetes</taxon>
        <taxon>Tremellales</taxon>
        <taxon>Cryptococcaceae</taxon>
        <taxon>Kwoniella</taxon>
    </lineage>
</organism>
<evidence type="ECO:0000313" key="2">
    <source>
        <dbReference type="EMBL" id="OCF55612.1"/>
    </source>
</evidence>
<feature type="compositionally biased region" description="Polar residues" evidence="1">
    <location>
        <begin position="140"/>
        <end position="158"/>
    </location>
</feature>
<reference evidence="2 3" key="1">
    <citation type="submission" date="2013-07" db="EMBL/GenBank/DDBJ databases">
        <title>The Genome Sequence of Kwoniella mangroviensis CBS10435.</title>
        <authorList>
            <consortium name="The Broad Institute Genome Sequencing Platform"/>
            <person name="Cuomo C."/>
            <person name="Litvintseva A."/>
            <person name="Chen Y."/>
            <person name="Heitman J."/>
            <person name="Sun S."/>
            <person name="Springer D."/>
            <person name="Dromer F."/>
            <person name="Young S.K."/>
            <person name="Zeng Q."/>
            <person name="Gargeya S."/>
            <person name="Fitzgerald M."/>
            <person name="Abouelleil A."/>
            <person name="Alvarado L."/>
            <person name="Berlin A.M."/>
            <person name="Chapman S.B."/>
            <person name="Dewar J."/>
            <person name="Goldberg J."/>
            <person name="Griggs A."/>
            <person name="Gujja S."/>
            <person name="Hansen M."/>
            <person name="Howarth C."/>
            <person name="Imamovic A."/>
            <person name="Larimer J."/>
            <person name="McCowan C."/>
            <person name="Murphy C."/>
            <person name="Pearson M."/>
            <person name="Priest M."/>
            <person name="Roberts A."/>
            <person name="Saif S."/>
            <person name="Shea T."/>
            <person name="Sykes S."/>
            <person name="Wortman J."/>
            <person name="Nusbaum C."/>
            <person name="Birren B."/>
        </authorList>
    </citation>
    <scope>NUCLEOTIDE SEQUENCE [LARGE SCALE GENOMIC DNA]</scope>
    <source>
        <strain evidence="2 3">CBS 10435</strain>
    </source>
</reference>
<dbReference type="GO" id="GO:0000172">
    <property type="term" value="C:ribonuclease MRP complex"/>
    <property type="evidence" value="ECO:0007669"/>
    <property type="project" value="InterPro"/>
</dbReference>
<proteinExistence type="predicted"/>
<feature type="compositionally biased region" description="Basic and acidic residues" evidence="1">
    <location>
        <begin position="191"/>
        <end position="213"/>
    </location>
</feature>
<protein>
    <submittedName>
        <fullName evidence="2">Uncharacterized protein</fullName>
    </submittedName>
</protein>
<feature type="region of interest" description="Disordered" evidence="1">
    <location>
        <begin position="103"/>
        <end position="158"/>
    </location>
</feature>
<dbReference type="Proteomes" id="UP000092583">
    <property type="component" value="Unassembled WGS sequence"/>
</dbReference>
<feature type="region of interest" description="Disordered" evidence="1">
    <location>
        <begin position="183"/>
        <end position="272"/>
    </location>
</feature>
<dbReference type="EMBL" id="KI669466">
    <property type="protein sequence ID" value="OCF55612.1"/>
    <property type="molecule type" value="Genomic_DNA"/>
</dbReference>
<feature type="compositionally biased region" description="Polar residues" evidence="1">
    <location>
        <begin position="113"/>
        <end position="132"/>
    </location>
</feature>
<sequence>MVKSLFTAQRFTSQIIELHHFLPLQTSVLAIYARLFTITMNIASGLGMDPDQVIQHGGQVKYQKKKKLRTVNVDDERDMIGEVILSDTTKGLGEDMGIHVIELGERIERPSITPRTQESSPSTSRRQPPITKSNDRQFDRTSSQIEQPTGLSSRSQSPLILAQPVLGEDDGYISSRLPDTIKFVNMPDDNDPTKDGRMEGITKKEKKRSHDLDLISDSISFPAQSSEELPEDSNDSKKKKKKKGVTVVDETLERPKKKKKKKKDAMDDIFGF</sequence>
<dbReference type="OrthoDB" id="2565171at2759"/>
<evidence type="ECO:0000313" key="3">
    <source>
        <dbReference type="Proteomes" id="UP000092583"/>
    </source>
</evidence>
<dbReference type="PANTHER" id="PTHR37792">
    <property type="entry name" value="RIBONUCLEASE MRP PROTEIN SUBUNIT RMP1"/>
    <property type="match status" value="1"/>
</dbReference>